<evidence type="ECO:0000256" key="1">
    <source>
        <dbReference type="SAM" id="SignalP"/>
    </source>
</evidence>
<dbReference type="Gene3D" id="2.40.128.140">
    <property type="entry name" value="Outer membrane protein"/>
    <property type="match status" value="1"/>
</dbReference>
<accession>A0ABT8TBD7</accession>
<evidence type="ECO:0000313" key="2">
    <source>
        <dbReference type="EMBL" id="MDO3381421.1"/>
    </source>
</evidence>
<dbReference type="RefSeq" id="WP_302711558.1">
    <property type="nucleotide sequence ID" value="NZ_JAULRT010000035.1"/>
</dbReference>
<comment type="caution">
    <text evidence="2">The sequence shown here is derived from an EMBL/GenBank/DDBJ whole genome shotgun (WGS) entry which is preliminary data.</text>
</comment>
<organism evidence="2 3">
    <name type="scientific">Gilvimarinus algae</name>
    <dbReference type="NCBI Taxonomy" id="3058037"/>
    <lineage>
        <taxon>Bacteria</taxon>
        <taxon>Pseudomonadati</taxon>
        <taxon>Pseudomonadota</taxon>
        <taxon>Gammaproteobacteria</taxon>
        <taxon>Cellvibrionales</taxon>
        <taxon>Cellvibrionaceae</taxon>
        <taxon>Gilvimarinus</taxon>
    </lineage>
</organism>
<evidence type="ECO:0000313" key="3">
    <source>
        <dbReference type="Proteomes" id="UP001168380"/>
    </source>
</evidence>
<protein>
    <submittedName>
        <fullName evidence="2">Lipid A deacylase LpxR family protein</fullName>
    </submittedName>
</protein>
<name>A0ABT8TBD7_9GAMM</name>
<keyword evidence="1" id="KW-0732">Signal</keyword>
<sequence length="322" mass="35066">MQFFLRASLLVGGLCASTSVLAMDWVSLVWQNDLFTGTDGGGYTNGLFLSLYDISDQGDTEYRTPFLARPLAWMLDESPDSLFFSEHSLGQAMVTPSDISRTVPDPDDAPYAGLLLYRVSHAVVEENFADLVRTTIGIVGPSSGAEQMQKLVHKITGSEQPKGWDYQLNDEPVFQLERTAVWRMPLSTHLDTVLLAQAGLGNLESHVGGGAIVRAGRGLEASFATTALHYGRISSPAAIDGGWYLYGGFEASYVFNNILINGNTYRDSAQTDLRHDQLSLTAGFSYSWSDLSVTLSYKTGSSLDAGDKSRDSFGALSMAWRL</sequence>
<feature type="signal peptide" evidence="1">
    <location>
        <begin position="1"/>
        <end position="22"/>
    </location>
</feature>
<proteinExistence type="predicted"/>
<keyword evidence="3" id="KW-1185">Reference proteome</keyword>
<reference evidence="2" key="1">
    <citation type="submission" date="2023-07" db="EMBL/GenBank/DDBJ databases">
        <title>Gilvimarinus algae sp. nov., isolated from the surface of Kelp.</title>
        <authorList>
            <person name="Sun Y.Y."/>
            <person name="Gong Y."/>
            <person name="Du Z.J."/>
        </authorList>
    </citation>
    <scope>NUCLEOTIDE SEQUENCE</scope>
    <source>
        <strain evidence="2">SDUM040014</strain>
    </source>
</reference>
<dbReference type="InterPro" id="IPR018707">
    <property type="entry name" value="LpxR"/>
</dbReference>
<dbReference type="EMBL" id="JAULRT010000035">
    <property type="protein sequence ID" value="MDO3381421.1"/>
    <property type="molecule type" value="Genomic_DNA"/>
</dbReference>
<dbReference type="InterPro" id="IPR037107">
    <property type="entry name" value="Put_OMP_sf"/>
</dbReference>
<gene>
    <name evidence="2" type="ORF">QWI16_04500</name>
</gene>
<feature type="chain" id="PRO_5045687080" evidence="1">
    <location>
        <begin position="23"/>
        <end position="322"/>
    </location>
</feature>
<dbReference type="Pfam" id="PF09982">
    <property type="entry name" value="LpxR"/>
    <property type="match status" value="1"/>
</dbReference>
<dbReference type="Proteomes" id="UP001168380">
    <property type="component" value="Unassembled WGS sequence"/>
</dbReference>